<dbReference type="RefSeq" id="WP_351979083.1">
    <property type="nucleotide sequence ID" value="NZ_JBEPBX010000052.1"/>
</dbReference>
<evidence type="ECO:0008006" key="4">
    <source>
        <dbReference type="Google" id="ProtNLM"/>
    </source>
</evidence>
<comment type="caution">
    <text evidence="2">The sequence shown here is derived from an EMBL/GenBank/DDBJ whole genome shotgun (WGS) entry which is preliminary data.</text>
</comment>
<evidence type="ECO:0000313" key="2">
    <source>
        <dbReference type="EMBL" id="MER6618143.1"/>
    </source>
</evidence>
<accession>A0ABV1V523</accession>
<keyword evidence="1" id="KW-1133">Transmembrane helix</keyword>
<reference evidence="2 3" key="1">
    <citation type="submission" date="2024-06" db="EMBL/GenBank/DDBJ databases">
        <title>The Natural Products Discovery Center: Release of the First 8490 Sequenced Strains for Exploring Actinobacteria Biosynthetic Diversity.</title>
        <authorList>
            <person name="Kalkreuter E."/>
            <person name="Kautsar S.A."/>
            <person name="Yang D."/>
            <person name="Bader C.D."/>
            <person name="Teijaro C.N."/>
            <person name="Fluegel L."/>
            <person name="Davis C.M."/>
            <person name="Simpson J.R."/>
            <person name="Lauterbach L."/>
            <person name="Steele A.D."/>
            <person name="Gui C."/>
            <person name="Meng S."/>
            <person name="Li G."/>
            <person name="Viehrig K."/>
            <person name="Ye F."/>
            <person name="Su P."/>
            <person name="Kiefer A.F."/>
            <person name="Nichols A."/>
            <person name="Cepeda A.J."/>
            <person name="Yan W."/>
            <person name="Fan B."/>
            <person name="Jiang Y."/>
            <person name="Adhikari A."/>
            <person name="Zheng C.-J."/>
            <person name="Schuster L."/>
            <person name="Cowan T.M."/>
            <person name="Smanski M.J."/>
            <person name="Chevrette M.G."/>
            <person name="De Carvalho L.P.S."/>
            <person name="Shen B."/>
        </authorList>
    </citation>
    <scope>NUCLEOTIDE SEQUENCE [LARGE SCALE GENOMIC DNA]</scope>
    <source>
        <strain evidence="2 3">NPDC000837</strain>
    </source>
</reference>
<keyword evidence="3" id="KW-1185">Reference proteome</keyword>
<dbReference type="EMBL" id="JBEPBX010000052">
    <property type="protein sequence ID" value="MER6618143.1"/>
    <property type="molecule type" value="Genomic_DNA"/>
</dbReference>
<proteinExistence type="predicted"/>
<keyword evidence="1" id="KW-0812">Transmembrane</keyword>
<keyword evidence="1" id="KW-0472">Membrane</keyword>
<sequence>MSTGTLLAIIVPVVVVVAALAALGWYTARRRRLRERFGPEYGRTVEEAGSRVAAERELSAREKRHDALDIRPLSPAARDRYAEDWQKVQGEFVDHPEDAVHEADLLVASLMRERGYPTDDLAQKLKDLSVEHGRTVEHYRAAHDVNERSLQHSATTEQLRGAMVHYRALFDELLSDGGRPQAHT</sequence>
<gene>
    <name evidence="2" type="ORF">ABT276_33560</name>
</gene>
<organism evidence="2 3">
    <name type="scientific">Streptomyces xantholiticus</name>
    <dbReference type="NCBI Taxonomy" id="68285"/>
    <lineage>
        <taxon>Bacteria</taxon>
        <taxon>Bacillati</taxon>
        <taxon>Actinomycetota</taxon>
        <taxon>Actinomycetes</taxon>
        <taxon>Kitasatosporales</taxon>
        <taxon>Streptomycetaceae</taxon>
        <taxon>Streptomyces</taxon>
    </lineage>
</organism>
<name>A0ABV1V523_9ACTN</name>
<dbReference type="Proteomes" id="UP001445472">
    <property type="component" value="Unassembled WGS sequence"/>
</dbReference>
<protein>
    <recommendedName>
        <fullName evidence="4">Secreted protein</fullName>
    </recommendedName>
</protein>
<feature type="transmembrane region" description="Helical" evidence="1">
    <location>
        <begin position="6"/>
        <end position="26"/>
    </location>
</feature>
<evidence type="ECO:0000313" key="3">
    <source>
        <dbReference type="Proteomes" id="UP001445472"/>
    </source>
</evidence>
<evidence type="ECO:0000256" key="1">
    <source>
        <dbReference type="SAM" id="Phobius"/>
    </source>
</evidence>